<feature type="binding site" evidence="6">
    <location>
        <begin position="62"/>
        <end position="67"/>
    </location>
    <ligand>
        <name>ATP</name>
        <dbReference type="ChEBI" id="CHEBI:30616"/>
    </ligand>
</feature>
<evidence type="ECO:0000259" key="8">
    <source>
        <dbReference type="Pfam" id="PF01171"/>
    </source>
</evidence>
<dbReference type="Pfam" id="PF01171">
    <property type="entry name" value="ATP_bind_3"/>
    <property type="match status" value="1"/>
</dbReference>
<comment type="function">
    <text evidence="6">Ligates lysine onto the cytidine present at position 34 of the AUA codon-specific tRNA(Ile) that contains the anticodon CAU, in an ATP-dependent manner. Cytidine is converted to lysidine, thus changing the amino acid specificity of the tRNA from methionine to isoleucine.</text>
</comment>
<dbReference type="Gene3D" id="3.40.50.620">
    <property type="entry name" value="HUPs"/>
    <property type="match status" value="1"/>
</dbReference>
<dbReference type="GO" id="GO:0005524">
    <property type="term" value="F:ATP binding"/>
    <property type="evidence" value="ECO:0007669"/>
    <property type="project" value="UniProtKB-UniRule"/>
</dbReference>
<comment type="domain">
    <text evidence="6">The N-terminal region contains the highly conserved SGGXDS motif, predicted to be a P-loop motif involved in ATP binding.</text>
</comment>
<evidence type="ECO:0000256" key="3">
    <source>
        <dbReference type="ARBA" id="ARBA00022741"/>
    </source>
</evidence>
<protein>
    <recommendedName>
        <fullName evidence="6">tRNA(Ile)-lysidine synthase</fullName>
        <ecNumber evidence="6">6.3.4.19</ecNumber>
    </recommendedName>
    <alternativeName>
        <fullName evidence="6">tRNA(Ile)-2-lysyl-cytidine synthase</fullName>
    </alternativeName>
    <alternativeName>
        <fullName evidence="6">tRNA(Ile)-lysidine synthetase</fullName>
    </alternativeName>
</protein>
<evidence type="ECO:0000256" key="4">
    <source>
        <dbReference type="ARBA" id="ARBA00022840"/>
    </source>
</evidence>
<feature type="region of interest" description="Disordered" evidence="7">
    <location>
        <begin position="1"/>
        <end position="22"/>
    </location>
</feature>
<dbReference type="InterPro" id="IPR011063">
    <property type="entry name" value="TilS/TtcA_N"/>
</dbReference>
<dbReference type="Proteomes" id="UP000305888">
    <property type="component" value="Chromosome"/>
</dbReference>
<dbReference type="PANTHER" id="PTHR43033">
    <property type="entry name" value="TRNA(ILE)-LYSIDINE SYNTHASE-RELATED"/>
    <property type="match status" value="1"/>
</dbReference>
<dbReference type="InterPro" id="IPR012795">
    <property type="entry name" value="tRNA_Ile_lys_synt_N"/>
</dbReference>
<comment type="catalytic activity">
    <reaction evidence="5 6">
        <text>cytidine(34) in tRNA(Ile2) + L-lysine + ATP = lysidine(34) in tRNA(Ile2) + AMP + diphosphate + H(+)</text>
        <dbReference type="Rhea" id="RHEA:43744"/>
        <dbReference type="Rhea" id="RHEA-COMP:10625"/>
        <dbReference type="Rhea" id="RHEA-COMP:10670"/>
        <dbReference type="ChEBI" id="CHEBI:15378"/>
        <dbReference type="ChEBI" id="CHEBI:30616"/>
        <dbReference type="ChEBI" id="CHEBI:32551"/>
        <dbReference type="ChEBI" id="CHEBI:33019"/>
        <dbReference type="ChEBI" id="CHEBI:82748"/>
        <dbReference type="ChEBI" id="CHEBI:83665"/>
        <dbReference type="ChEBI" id="CHEBI:456215"/>
        <dbReference type="EC" id="6.3.4.19"/>
    </reaction>
</comment>
<dbReference type="HAMAP" id="MF_01161">
    <property type="entry name" value="tRNA_Ile_lys_synt"/>
    <property type="match status" value="1"/>
</dbReference>
<dbReference type="InterPro" id="IPR014729">
    <property type="entry name" value="Rossmann-like_a/b/a_fold"/>
</dbReference>
<keyword evidence="10" id="KW-1185">Reference proteome</keyword>
<dbReference type="EMBL" id="CP040818">
    <property type="protein sequence ID" value="QDL92073.1"/>
    <property type="molecule type" value="Genomic_DNA"/>
</dbReference>
<evidence type="ECO:0000256" key="6">
    <source>
        <dbReference type="HAMAP-Rule" id="MF_01161"/>
    </source>
</evidence>
<dbReference type="KEGG" id="ppru:FDP22_09980"/>
<dbReference type="GO" id="GO:0032267">
    <property type="term" value="F:tRNA(Ile)-lysidine synthase activity"/>
    <property type="evidence" value="ECO:0007669"/>
    <property type="project" value="UniProtKB-EC"/>
</dbReference>
<keyword evidence="1 6" id="KW-0436">Ligase</keyword>
<evidence type="ECO:0000256" key="7">
    <source>
        <dbReference type="SAM" id="MobiDB-lite"/>
    </source>
</evidence>
<keyword evidence="3 6" id="KW-0547">Nucleotide-binding</keyword>
<dbReference type="OrthoDB" id="9807403at2"/>
<dbReference type="GO" id="GO:0005737">
    <property type="term" value="C:cytoplasm"/>
    <property type="evidence" value="ECO:0007669"/>
    <property type="project" value="UniProtKB-SubCell"/>
</dbReference>
<accession>A0A5B8G0X6</accession>
<dbReference type="AlphaFoldDB" id="A0A5B8G0X6"/>
<dbReference type="GO" id="GO:0006400">
    <property type="term" value="P:tRNA modification"/>
    <property type="evidence" value="ECO:0007669"/>
    <property type="project" value="UniProtKB-UniRule"/>
</dbReference>
<keyword evidence="4 6" id="KW-0067">ATP-binding</keyword>
<proteinExistence type="inferred from homology"/>
<evidence type="ECO:0000313" key="10">
    <source>
        <dbReference type="Proteomes" id="UP000305888"/>
    </source>
</evidence>
<comment type="similarity">
    <text evidence="6">Belongs to the tRNA(Ile)-lysidine synthase family.</text>
</comment>
<evidence type="ECO:0000256" key="5">
    <source>
        <dbReference type="ARBA" id="ARBA00048539"/>
    </source>
</evidence>
<dbReference type="CDD" id="cd01992">
    <property type="entry name" value="TilS_N"/>
    <property type="match status" value="1"/>
</dbReference>
<name>A0A5B8G0X6_9RHOB</name>
<gene>
    <name evidence="6 9" type="primary">tilS</name>
    <name evidence="9" type="ORF">FDP22_09980</name>
</gene>
<organism evidence="9 10">
    <name type="scientific">Paroceanicella profunda</name>
    <dbReference type="NCBI Taxonomy" id="2579971"/>
    <lineage>
        <taxon>Bacteria</taxon>
        <taxon>Pseudomonadati</taxon>
        <taxon>Pseudomonadota</taxon>
        <taxon>Alphaproteobacteria</taxon>
        <taxon>Rhodobacterales</taxon>
        <taxon>Paracoccaceae</taxon>
        <taxon>Paroceanicella</taxon>
    </lineage>
</organism>
<dbReference type="NCBIfam" id="TIGR02432">
    <property type="entry name" value="lysidine_TilS_N"/>
    <property type="match status" value="1"/>
</dbReference>
<dbReference type="PANTHER" id="PTHR43033:SF1">
    <property type="entry name" value="TRNA(ILE)-LYSIDINE SYNTHASE-RELATED"/>
    <property type="match status" value="1"/>
</dbReference>
<evidence type="ECO:0000313" key="9">
    <source>
        <dbReference type="EMBL" id="QDL92073.1"/>
    </source>
</evidence>
<sequence>MTRWSAASPPWSRTWPTSWSRGATAPAASASRVTFDAAASAAAAALAAGFSGVPGEICLAVSGGGDSLALLALAADWAAATGHPLSVATVDHRLRAEAAAEAAAVAARCAALDLPHATLAWDGGPGAGNLSQAARDARRALLSGHAAARGAAAVALAHTADDQAETFLMRLARGSGVGGLAGMAARSEVGGVLWLRPLLGIRRDTLRDVLRARGWGWAEDPSNLDARFDRVKARRALDTLAPLGLDVPRLVATASRMAEARDALDHAGQALAAAALSWSAEGEACLRPAPLRAAPRSVRLQLLADLLTAVSGRRHPPRRAALERAAEAMLGAEAPAGSLHGCLWRRRGEGLVLRREPRACPPPVPARRDQLWDGRWRVRCSAPVPEGLSLAALGPAGLAVTGRPPGGVAAETLHATPAIWHNDSLIAAPACGYPADGRAAAWSAEWTIEDARRRRVLTCR</sequence>
<dbReference type="EC" id="6.3.4.19" evidence="6"/>
<feature type="domain" description="tRNA(Ile)-lysidine/2-thiocytidine synthase N-terminal" evidence="8">
    <location>
        <begin position="57"/>
        <end position="235"/>
    </location>
</feature>
<keyword evidence="2 6" id="KW-0819">tRNA processing</keyword>
<keyword evidence="6" id="KW-0963">Cytoplasm</keyword>
<evidence type="ECO:0000256" key="1">
    <source>
        <dbReference type="ARBA" id="ARBA00022598"/>
    </source>
</evidence>
<dbReference type="InterPro" id="IPR012094">
    <property type="entry name" value="tRNA_Ile_lys_synt"/>
</dbReference>
<reference evidence="9 10" key="1">
    <citation type="submission" date="2019-06" db="EMBL/GenBank/DDBJ databases">
        <title>Genome sequence of Rhodobacteraceae bacterium D4M1.</title>
        <authorList>
            <person name="Cao J."/>
        </authorList>
    </citation>
    <scope>NUCLEOTIDE SEQUENCE [LARGE SCALE GENOMIC DNA]</scope>
    <source>
        <strain evidence="9 10">D4M1</strain>
    </source>
</reference>
<dbReference type="SUPFAM" id="SSF52402">
    <property type="entry name" value="Adenine nucleotide alpha hydrolases-like"/>
    <property type="match status" value="1"/>
</dbReference>
<comment type="subcellular location">
    <subcellularLocation>
        <location evidence="6">Cytoplasm</location>
    </subcellularLocation>
</comment>
<evidence type="ECO:0000256" key="2">
    <source>
        <dbReference type="ARBA" id="ARBA00022694"/>
    </source>
</evidence>